<keyword evidence="2" id="KW-0813">Transport</keyword>
<sequence>MPLHFVAIVLSCLISSVYFCMMMTTPGDSQPQPSFWQDLKSAIKGTEADYTQIPLGRAIFLLAVPMILELVMESTFAIVDIYFVGKLGASAVSVVGLTETYLYLLYSVAMGLATAVTAIVARRVGEKKAKDAGAVAVQSIFIALIASLPFAVGGIFFPKELLGLMGADQWGIENGYRYTQWMLGGNVIVVLLFLLNAVFRGAGDAAIAMRVLWIANGVNILLDPLLIFGWGPFPALGIEGAAIATNIGRGVGVIIQLWLLFKGGKHIRATMSQLYWDGKTMLAILRTSAGGIGQMIVSMTSWIFLMRILAGVGSEAVAGATIALRVMMFTMMPAWGLSNAAATLVGQNLGAGHPERAESAVWKIGLYNMIFLVAVSFFYFFYNDSLMQIFTGDDRVITIGAEWLRILSYSFFVYGWWMVSVQAFNGAGDTRTPTLINLVFFWLIQIPLSYFLAIYLDLEHSGVFWGVFVSETSVGLFTLWLFKKGRWKTVRV</sequence>
<feature type="transmembrane region" description="Helical" evidence="10">
    <location>
        <begin position="366"/>
        <end position="383"/>
    </location>
</feature>
<evidence type="ECO:0000313" key="11">
    <source>
        <dbReference type="EMBL" id="TCS87765.1"/>
    </source>
</evidence>
<dbReference type="EMBL" id="SMAD01000004">
    <property type="protein sequence ID" value="TCS87765.1"/>
    <property type="molecule type" value="Genomic_DNA"/>
</dbReference>
<evidence type="ECO:0000256" key="5">
    <source>
        <dbReference type="ARBA" id="ARBA00022692"/>
    </source>
</evidence>
<dbReference type="InterPro" id="IPR048279">
    <property type="entry name" value="MdtK-like"/>
</dbReference>
<dbReference type="CDD" id="cd13139">
    <property type="entry name" value="MATE_like_14"/>
    <property type="match status" value="1"/>
</dbReference>
<evidence type="ECO:0000256" key="9">
    <source>
        <dbReference type="ARBA" id="ARBA00031636"/>
    </source>
</evidence>
<dbReference type="AlphaFoldDB" id="A0A4R3KTX0"/>
<keyword evidence="7" id="KW-0406">Ion transport</keyword>
<name>A0A4R3KTX0_9SPHI</name>
<evidence type="ECO:0000256" key="2">
    <source>
        <dbReference type="ARBA" id="ARBA00022448"/>
    </source>
</evidence>
<feature type="transmembrane region" description="Helical" evidence="10">
    <location>
        <begin position="322"/>
        <end position="345"/>
    </location>
</feature>
<keyword evidence="12" id="KW-1185">Reference proteome</keyword>
<evidence type="ECO:0000256" key="7">
    <source>
        <dbReference type="ARBA" id="ARBA00023065"/>
    </source>
</evidence>
<keyword evidence="6 10" id="KW-1133">Transmembrane helix</keyword>
<dbReference type="PANTHER" id="PTHR43298:SF2">
    <property type="entry name" value="FMN_FAD EXPORTER YEEO-RELATED"/>
    <property type="match status" value="1"/>
</dbReference>
<keyword evidence="3" id="KW-0050">Antiport</keyword>
<feature type="transmembrane region" description="Helical" evidence="10">
    <location>
        <begin position="211"/>
        <end position="230"/>
    </location>
</feature>
<dbReference type="GO" id="GO:0015297">
    <property type="term" value="F:antiporter activity"/>
    <property type="evidence" value="ECO:0007669"/>
    <property type="project" value="UniProtKB-KW"/>
</dbReference>
<feature type="transmembrane region" description="Helical" evidence="10">
    <location>
        <begin position="242"/>
        <end position="261"/>
    </location>
</feature>
<protein>
    <recommendedName>
        <fullName evidence="9">Multidrug-efflux transporter</fullName>
    </recommendedName>
</protein>
<feature type="transmembrane region" description="Helical" evidence="10">
    <location>
        <begin position="403"/>
        <end position="423"/>
    </location>
</feature>
<feature type="transmembrane region" description="Helical" evidence="10">
    <location>
        <begin position="103"/>
        <end position="121"/>
    </location>
</feature>
<keyword evidence="4" id="KW-1003">Cell membrane</keyword>
<dbReference type="Proteomes" id="UP000295807">
    <property type="component" value="Unassembled WGS sequence"/>
</dbReference>
<feature type="transmembrane region" description="Helical" evidence="10">
    <location>
        <begin position="282"/>
        <end position="310"/>
    </location>
</feature>
<evidence type="ECO:0000256" key="10">
    <source>
        <dbReference type="SAM" id="Phobius"/>
    </source>
</evidence>
<evidence type="ECO:0000256" key="4">
    <source>
        <dbReference type="ARBA" id="ARBA00022475"/>
    </source>
</evidence>
<reference evidence="11 12" key="1">
    <citation type="submission" date="2019-03" db="EMBL/GenBank/DDBJ databases">
        <title>Genomic Encyclopedia of Type Strains, Phase IV (KMG-IV): sequencing the most valuable type-strain genomes for metagenomic binning, comparative biology and taxonomic classification.</title>
        <authorList>
            <person name="Goeker M."/>
        </authorList>
    </citation>
    <scope>NUCLEOTIDE SEQUENCE [LARGE SCALE GENOMIC DNA]</scope>
    <source>
        <strain evidence="11 12">DSM 21100</strain>
    </source>
</reference>
<feature type="transmembrane region" description="Helical" evidence="10">
    <location>
        <begin position="435"/>
        <end position="456"/>
    </location>
</feature>
<proteinExistence type="predicted"/>
<dbReference type="GO" id="GO:0005886">
    <property type="term" value="C:plasma membrane"/>
    <property type="evidence" value="ECO:0007669"/>
    <property type="project" value="UniProtKB-SubCell"/>
</dbReference>
<dbReference type="GO" id="GO:0006811">
    <property type="term" value="P:monoatomic ion transport"/>
    <property type="evidence" value="ECO:0007669"/>
    <property type="project" value="UniProtKB-KW"/>
</dbReference>
<evidence type="ECO:0000256" key="1">
    <source>
        <dbReference type="ARBA" id="ARBA00004651"/>
    </source>
</evidence>
<organism evidence="11 12">
    <name type="scientific">Anseongella ginsenosidimutans</name>
    <dbReference type="NCBI Taxonomy" id="496056"/>
    <lineage>
        <taxon>Bacteria</taxon>
        <taxon>Pseudomonadati</taxon>
        <taxon>Bacteroidota</taxon>
        <taxon>Sphingobacteriia</taxon>
        <taxon>Sphingobacteriales</taxon>
        <taxon>Sphingobacteriaceae</taxon>
        <taxon>Anseongella</taxon>
    </lineage>
</organism>
<comment type="caution">
    <text evidence="11">The sequence shown here is derived from an EMBL/GenBank/DDBJ whole genome shotgun (WGS) entry which is preliminary data.</text>
</comment>
<dbReference type="GO" id="GO:0042910">
    <property type="term" value="F:xenobiotic transmembrane transporter activity"/>
    <property type="evidence" value="ECO:0007669"/>
    <property type="project" value="InterPro"/>
</dbReference>
<dbReference type="PIRSF" id="PIRSF006603">
    <property type="entry name" value="DinF"/>
    <property type="match status" value="1"/>
</dbReference>
<keyword evidence="5 10" id="KW-0812">Transmembrane</keyword>
<feature type="transmembrane region" description="Helical" evidence="10">
    <location>
        <begin position="178"/>
        <end position="199"/>
    </location>
</feature>
<dbReference type="PANTHER" id="PTHR43298">
    <property type="entry name" value="MULTIDRUG RESISTANCE PROTEIN NORM-RELATED"/>
    <property type="match status" value="1"/>
</dbReference>
<evidence type="ECO:0000313" key="12">
    <source>
        <dbReference type="Proteomes" id="UP000295807"/>
    </source>
</evidence>
<dbReference type="NCBIfam" id="TIGR00797">
    <property type="entry name" value="matE"/>
    <property type="match status" value="1"/>
</dbReference>
<dbReference type="InterPro" id="IPR002528">
    <property type="entry name" value="MATE_fam"/>
</dbReference>
<feature type="transmembrane region" description="Helical" evidence="10">
    <location>
        <begin position="462"/>
        <end position="482"/>
    </location>
</feature>
<evidence type="ECO:0000256" key="3">
    <source>
        <dbReference type="ARBA" id="ARBA00022449"/>
    </source>
</evidence>
<evidence type="ECO:0000256" key="8">
    <source>
        <dbReference type="ARBA" id="ARBA00023136"/>
    </source>
</evidence>
<dbReference type="Pfam" id="PF01554">
    <property type="entry name" value="MatE"/>
    <property type="match status" value="2"/>
</dbReference>
<evidence type="ECO:0000256" key="6">
    <source>
        <dbReference type="ARBA" id="ARBA00022989"/>
    </source>
</evidence>
<comment type="subcellular location">
    <subcellularLocation>
        <location evidence="1">Cell membrane</location>
        <topology evidence="1">Multi-pass membrane protein</topology>
    </subcellularLocation>
</comment>
<keyword evidence="8 10" id="KW-0472">Membrane</keyword>
<accession>A0A4R3KTX0</accession>
<gene>
    <name evidence="11" type="ORF">EDD80_104112</name>
</gene>
<dbReference type="InterPro" id="IPR050222">
    <property type="entry name" value="MATE_MdtK"/>
</dbReference>
<feature type="transmembrane region" description="Helical" evidence="10">
    <location>
        <begin position="133"/>
        <end position="158"/>
    </location>
</feature>